<evidence type="ECO:0000313" key="2">
    <source>
        <dbReference type="EMBL" id="RBQ18859.1"/>
    </source>
</evidence>
<feature type="compositionally biased region" description="Low complexity" evidence="1">
    <location>
        <begin position="21"/>
        <end position="45"/>
    </location>
</feature>
<dbReference type="EMBL" id="QMEY01000006">
    <property type="protein sequence ID" value="RBQ18859.1"/>
    <property type="molecule type" value="Genomic_DNA"/>
</dbReference>
<accession>A0A366LZT2</accession>
<name>A0A366LZT2_9ACTN</name>
<dbReference type="Proteomes" id="UP000253303">
    <property type="component" value="Unassembled WGS sequence"/>
</dbReference>
<keyword evidence="3" id="KW-1185">Reference proteome</keyword>
<evidence type="ECO:0000256" key="1">
    <source>
        <dbReference type="SAM" id="MobiDB-lite"/>
    </source>
</evidence>
<dbReference type="AlphaFoldDB" id="A0A366LZT2"/>
<feature type="compositionally biased region" description="Low complexity" evidence="1">
    <location>
        <begin position="58"/>
        <end position="74"/>
    </location>
</feature>
<gene>
    <name evidence="2" type="ORF">DP939_16780</name>
</gene>
<proteinExistence type="predicted"/>
<reference evidence="2 3" key="1">
    <citation type="submission" date="2018-06" db="EMBL/GenBank/DDBJ databases">
        <title>Sphaerisporangium craniellae sp. nov., isolated from a marine sponge in the South China Sea.</title>
        <authorList>
            <person name="Li L."/>
        </authorList>
    </citation>
    <scope>NUCLEOTIDE SEQUENCE [LARGE SCALE GENOMIC DNA]</scope>
    <source>
        <strain evidence="2 3">LHW63015</strain>
    </source>
</reference>
<comment type="caution">
    <text evidence="2">The sequence shown here is derived from an EMBL/GenBank/DDBJ whole genome shotgun (WGS) entry which is preliminary data.</text>
</comment>
<sequence>MEGPCGRPRRAVGRDRERPAARGPGAARRAAPGQCTAARRAAGRAPPRPRGGRRRRGGAAPTTARPRPGPARAR</sequence>
<feature type="region of interest" description="Disordered" evidence="1">
    <location>
        <begin position="1"/>
        <end position="74"/>
    </location>
</feature>
<protein>
    <submittedName>
        <fullName evidence="2">Uncharacterized protein</fullName>
    </submittedName>
</protein>
<evidence type="ECO:0000313" key="3">
    <source>
        <dbReference type="Proteomes" id="UP000253303"/>
    </source>
</evidence>
<organism evidence="2 3">
    <name type="scientific">Spongiactinospora rosea</name>
    <dbReference type="NCBI Taxonomy" id="2248750"/>
    <lineage>
        <taxon>Bacteria</taxon>
        <taxon>Bacillati</taxon>
        <taxon>Actinomycetota</taxon>
        <taxon>Actinomycetes</taxon>
        <taxon>Streptosporangiales</taxon>
        <taxon>Streptosporangiaceae</taxon>
        <taxon>Spongiactinospora</taxon>
    </lineage>
</organism>